<accession>A0A0G0Z2F3</accession>
<evidence type="ECO:0000313" key="1">
    <source>
        <dbReference type="EMBL" id="KKS42947.1"/>
    </source>
</evidence>
<dbReference type="Proteomes" id="UP000033854">
    <property type="component" value="Unassembled WGS sequence"/>
</dbReference>
<sequence>MEKEIRTWVLEMGVIKGAVRISPALTRDSWEVPSCLMMVGIVATAVKTITRGMMTAKADFRGMPQSLW</sequence>
<proteinExistence type="predicted"/>
<protein>
    <submittedName>
        <fullName evidence="1">Uncharacterized protein</fullName>
    </submittedName>
</protein>
<comment type="caution">
    <text evidence="1">The sequence shown here is derived from an EMBL/GenBank/DDBJ whole genome shotgun (WGS) entry which is preliminary data.</text>
</comment>
<dbReference type="AlphaFoldDB" id="A0A0G0Z2F3"/>
<name>A0A0G0Z2F3_9BACT</name>
<gene>
    <name evidence="1" type="ORF">UV06_C0004G0082</name>
</gene>
<organism evidence="1 2">
    <name type="scientific">Candidatus Collierbacteria bacterium GW2011_GWA2_42_17</name>
    <dbReference type="NCBI Taxonomy" id="1618378"/>
    <lineage>
        <taxon>Bacteria</taxon>
        <taxon>Candidatus Collieribacteriota</taxon>
    </lineage>
</organism>
<dbReference type="EMBL" id="LCDA01000004">
    <property type="protein sequence ID" value="KKS42947.1"/>
    <property type="molecule type" value="Genomic_DNA"/>
</dbReference>
<evidence type="ECO:0000313" key="2">
    <source>
        <dbReference type="Proteomes" id="UP000033854"/>
    </source>
</evidence>
<reference evidence="1 2" key="1">
    <citation type="journal article" date="2015" name="Nature">
        <title>rRNA introns, odd ribosomes, and small enigmatic genomes across a large radiation of phyla.</title>
        <authorList>
            <person name="Brown C.T."/>
            <person name="Hug L.A."/>
            <person name="Thomas B.C."/>
            <person name="Sharon I."/>
            <person name="Castelle C.J."/>
            <person name="Singh A."/>
            <person name="Wilkins M.J."/>
            <person name="Williams K.H."/>
            <person name="Banfield J.F."/>
        </authorList>
    </citation>
    <scope>NUCLEOTIDE SEQUENCE [LARGE SCALE GENOMIC DNA]</scope>
</reference>